<keyword evidence="11" id="KW-0969">Cilium</keyword>
<dbReference type="InterPro" id="IPR010930">
    <property type="entry name" value="Flg_bb/hook_C_dom"/>
</dbReference>
<comment type="similarity">
    <text evidence="3 7">Belongs to the flagella basal body rod proteins family.</text>
</comment>
<evidence type="ECO:0000256" key="6">
    <source>
        <dbReference type="ARBA" id="ARBA00023143"/>
    </source>
</evidence>
<keyword evidence="11" id="KW-0966">Cell projection</keyword>
<evidence type="ECO:0000256" key="2">
    <source>
        <dbReference type="ARBA" id="ARBA00004613"/>
    </source>
</evidence>
<protein>
    <recommendedName>
        <fullName evidence="4 7">Flagellar hook-associated protein 1</fullName>
        <shortName evidence="7">HAP1</shortName>
    </recommendedName>
</protein>
<evidence type="ECO:0000256" key="7">
    <source>
        <dbReference type="RuleBase" id="RU362065"/>
    </source>
</evidence>
<dbReference type="Proteomes" id="UP001529245">
    <property type="component" value="Unassembled WGS sequence"/>
</dbReference>
<dbReference type="InterPro" id="IPR001444">
    <property type="entry name" value="Flag_bb_rod_N"/>
</dbReference>
<dbReference type="Pfam" id="PF00460">
    <property type="entry name" value="Flg_bb_rod"/>
    <property type="match status" value="1"/>
</dbReference>
<gene>
    <name evidence="7 11" type="primary">flgK</name>
    <name evidence="11" type="ORF">QID03_02390</name>
</gene>
<evidence type="ECO:0000256" key="3">
    <source>
        <dbReference type="ARBA" id="ARBA00009677"/>
    </source>
</evidence>
<dbReference type="NCBIfam" id="TIGR02492">
    <property type="entry name" value="flgK_ends"/>
    <property type="match status" value="1"/>
</dbReference>
<dbReference type="PANTHER" id="PTHR30033:SF1">
    <property type="entry name" value="FLAGELLAR HOOK-ASSOCIATED PROTEIN 1"/>
    <property type="match status" value="1"/>
</dbReference>
<evidence type="ECO:0000256" key="5">
    <source>
        <dbReference type="ARBA" id="ARBA00022525"/>
    </source>
</evidence>
<evidence type="ECO:0000256" key="1">
    <source>
        <dbReference type="ARBA" id="ARBA00004365"/>
    </source>
</evidence>
<comment type="subcellular location">
    <subcellularLocation>
        <location evidence="1 7">Bacterial flagellum</location>
    </subcellularLocation>
    <subcellularLocation>
        <location evidence="2 7">Secreted</location>
    </subcellularLocation>
</comment>
<dbReference type="InterPro" id="IPR053927">
    <property type="entry name" value="FlgK_helical"/>
</dbReference>
<dbReference type="RefSeq" id="WP_283202616.1">
    <property type="nucleotide sequence ID" value="NZ_JASGCB010000002.1"/>
</dbReference>
<feature type="domain" description="Flagellar basal-body/hook protein C-terminal" evidence="9">
    <location>
        <begin position="412"/>
        <end position="452"/>
    </location>
</feature>
<dbReference type="SUPFAM" id="SSF64518">
    <property type="entry name" value="Phase 1 flagellin"/>
    <property type="match status" value="1"/>
</dbReference>
<reference evidence="11 12" key="1">
    <citation type="submission" date="2023-04" db="EMBL/GenBank/DDBJ databases">
        <title>A. sendaiensis sub sp. chiapanensis a novel subspecie with specific adaptation in bacterial cell wall isolated from an active volcano.</title>
        <authorList>
            <person name="Alvarez Gutierrez P.E."/>
            <person name="Ortiz Cortes L.Y."/>
        </authorList>
    </citation>
    <scope>NUCLEOTIDE SEQUENCE [LARGE SCALE GENOMIC DNA]</scope>
    <source>
        <strain evidence="11 12">PA2</strain>
    </source>
</reference>
<dbReference type="EMBL" id="JASGCB010000002">
    <property type="protein sequence ID" value="MDI9259025.1"/>
    <property type="molecule type" value="Genomic_DNA"/>
</dbReference>
<dbReference type="Pfam" id="PF06429">
    <property type="entry name" value="Flg_bbr_C"/>
    <property type="match status" value="1"/>
</dbReference>
<dbReference type="InterPro" id="IPR002371">
    <property type="entry name" value="FlgK"/>
</dbReference>
<feature type="domain" description="Flagellar basal body rod protein N-terminal" evidence="8">
    <location>
        <begin position="11"/>
        <end position="38"/>
    </location>
</feature>
<sequence>MGIPTFSPLFIGLSGLQAMQQAESVVGNNIDNANTPGYAQETVNFQENNPYPPVPGYGPVIAGQMGQGVQVGSIIRQDDAFYDYQDRENQSTYQLYATESSVLTQVEGILNEPSSNSLQNALDQFFSSWQMLSTDPSDTAARQAVITQGQILAQTFNTVVSQLQTLQQNLANQVNDQINQFQQYAQELDQVNQQIAKVSSYGENPNQLLDQQSEILDEMAKLADTSYAANADGVVTLTGNAVQLASISTPVSLTSPPSAVSRVSGGQIAGNVEGYNQITGLINNLDAFMNNLANEVNSQLSDSSLSPPLVQMFFTYSGGTLSVAMTSPDSLQTGPSGASGDNSYVLKVVQLQNTSLSISWTDGSGATQTATGTMDQLLASMVSNIGMTASGVASSEATANALLQQSTQLRQSISGVSLDEQASYMIAYQNAYAAAAKYIATFQTMMQSLLNMVQP</sequence>
<keyword evidence="11" id="KW-0282">Flagellum</keyword>
<evidence type="ECO:0000259" key="8">
    <source>
        <dbReference type="Pfam" id="PF00460"/>
    </source>
</evidence>
<keyword evidence="12" id="KW-1185">Reference proteome</keyword>
<keyword evidence="5 7" id="KW-0964">Secreted</keyword>
<evidence type="ECO:0000313" key="12">
    <source>
        <dbReference type="Proteomes" id="UP001529245"/>
    </source>
</evidence>
<accession>A0ABT6XVB0</accession>
<dbReference type="Pfam" id="PF22638">
    <property type="entry name" value="FlgK_D1"/>
    <property type="match status" value="1"/>
</dbReference>
<proteinExistence type="inferred from homology"/>
<evidence type="ECO:0000313" key="11">
    <source>
        <dbReference type="EMBL" id="MDI9259025.1"/>
    </source>
</evidence>
<dbReference type="PRINTS" id="PR01005">
    <property type="entry name" value="FLGHOOKAP1"/>
</dbReference>
<evidence type="ECO:0000259" key="9">
    <source>
        <dbReference type="Pfam" id="PF06429"/>
    </source>
</evidence>
<evidence type="ECO:0000256" key="4">
    <source>
        <dbReference type="ARBA" id="ARBA00016244"/>
    </source>
</evidence>
<name>A0ABT6XVB0_ALISE</name>
<dbReference type="PANTHER" id="PTHR30033">
    <property type="entry name" value="FLAGELLAR HOOK-ASSOCIATED PROTEIN 1"/>
    <property type="match status" value="1"/>
</dbReference>
<evidence type="ECO:0000259" key="10">
    <source>
        <dbReference type="Pfam" id="PF22638"/>
    </source>
</evidence>
<organism evidence="11 12">
    <name type="scientific">Alicyclobacillus sendaiensis PA2</name>
    <dbReference type="NCBI Taxonomy" id="3029425"/>
    <lineage>
        <taxon>Bacteria</taxon>
        <taxon>Bacillati</taxon>
        <taxon>Bacillota</taxon>
        <taxon>Bacilli</taxon>
        <taxon>Bacillales</taxon>
        <taxon>Alicyclobacillaceae</taxon>
        <taxon>Alicyclobacillus</taxon>
    </lineage>
</organism>
<comment type="caution">
    <text evidence="11">The sequence shown here is derived from an EMBL/GenBank/DDBJ whole genome shotgun (WGS) entry which is preliminary data.</text>
</comment>
<feature type="domain" description="Flagellar hook-associated protein FlgK helical" evidence="10">
    <location>
        <begin position="103"/>
        <end position="301"/>
    </location>
</feature>
<keyword evidence="6 7" id="KW-0975">Bacterial flagellum</keyword>